<dbReference type="AlphaFoldDB" id="A0A6A6NTS5"/>
<accession>A0A6A6NTS5</accession>
<dbReference type="EMBL" id="MU001688">
    <property type="protein sequence ID" value="KAF2455149.1"/>
    <property type="molecule type" value="Genomic_DNA"/>
</dbReference>
<dbReference type="Proteomes" id="UP000799766">
    <property type="component" value="Unassembled WGS sequence"/>
</dbReference>
<evidence type="ECO:0000313" key="1">
    <source>
        <dbReference type="EMBL" id="KAF2455149.1"/>
    </source>
</evidence>
<protein>
    <submittedName>
        <fullName evidence="1">Uncharacterized protein</fullName>
    </submittedName>
</protein>
<name>A0A6A6NTS5_9PEZI</name>
<feature type="non-terminal residue" evidence="1">
    <location>
        <position position="1"/>
    </location>
</feature>
<keyword evidence="2" id="KW-1185">Reference proteome</keyword>
<gene>
    <name evidence="1" type="ORF">BDY21DRAFT_260233</name>
</gene>
<dbReference type="OrthoDB" id="3938895at2759"/>
<feature type="non-terminal residue" evidence="1">
    <location>
        <position position="138"/>
    </location>
</feature>
<sequence length="138" mass="14714">RAGAPPIEPIPDNCTVTNPLPTPTACGSASSTPVHLSPAPSATAALVYQFHLPPSDLEWRNYTTWWTQCLEQCNGYGYTGDCQTAFMAQNVPAPPAYGLPGGDLGIQCLMYSRPLTSDEFVEVDSDQYSMPTAGVIAC</sequence>
<reference evidence="1" key="1">
    <citation type="journal article" date="2020" name="Stud. Mycol.">
        <title>101 Dothideomycetes genomes: a test case for predicting lifestyles and emergence of pathogens.</title>
        <authorList>
            <person name="Haridas S."/>
            <person name="Albert R."/>
            <person name="Binder M."/>
            <person name="Bloem J."/>
            <person name="Labutti K."/>
            <person name="Salamov A."/>
            <person name="Andreopoulos B."/>
            <person name="Baker S."/>
            <person name="Barry K."/>
            <person name="Bills G."/>
            <person name="Bluhm B."/>
            <person name="Cannon C."/>
            <person name="Castanera R."/>
            <person name="Culley D."/>
            <person name="Daum C."/>
            <person name="Ezra D."/>
            <person name="Gonzalez J."/>
            <person name="Henrissat B."/>
            <person name="Kuo A."/>
            <person name="Liang C."/>
            <person name="Lipzen A."/>
            <person name="Lutzoni F."/>
            <person name="Magnuson J."/>
            <person name="Mondo S."/>
            <person name="Nolan M."/>
            <person name="Ohm R."/>
            <person name="Pangilinan J."/>
            <person name="Park H.-J."/>
            <person name="Ramirez L."/>
            <person name="Alfaro M."/>
            <person name="Sun H."/>
            <person name="Tritt A."/>
            <person name="Yoshinaga Y."/>
            <person name="Zwiers L.-H."/>
            <person name="Turgeon B."/>
            <person name="Goodwin S."/>
            <person name="Spatafora J."/>
            <person name="Crous P."/>
            <person name="Grigoriev I."/>
        </authorList>
    </citation>
    <scope>NUCLEOTIDE SEQUENCE</scope>
    <source>
        <strain evidence="1">ATCC 16933</strain>
    </source>
</reference>
<organism evidence="1 2">
    <name type="scientific">Lineolata rhizophorae</name>
    <dbReference type="NCBI Taxonomy" id="578093"/>
    <lineage>
        <taxon>Eukaryota</taxon>
        <taxon>Fungi</taxon>
        <taxon>Dikarya</taxon>
        <taxon>Ascomycota</taxon>
        <taxon>Pezizomycotina</taxon>
        <taxon>Dothideomycetes</taxon>
        <taxon>Dothideomycetes incertae sedis</taxon>
        <taxon>Lineolatales</taxon>
        <taxon>Lineolataceae</taxon>
        <taxon>Lineolata</taxon>
    </lineage>
</organism>
<proteinExistence type="predicted"/>
<evidence type="ECO:0000313" key="2">
    <source>
        <dbReference type="Proteomes" id="UP000799766"/>
    </source>
</evidence>